<dbReference type="KEGG" id="dov:DSCO28_17620"/>
<dbReference type="EMBL" id="AP021876">
    <property type="protein sequence ID" value="BBO81196.1"/>
    <property type="molecule type" value="Genomic_DNA"/>
</dbReference>
<dbReference type="InterPro" id="IPR041657">
    <property type="entry name" value="HTH_17"/>
</dbReference>
<proteinExistence type="predicted"/>
<dbReference type="Gene3D" id="1.10.10.10">
    <property type="entry name" value="Winged helix-like DNA-binding domain superfamily/Winged helix DNA-binding domain"/>
    <property type="match status" value="1"/>
</dbReference>
<sequence>MHKCVNAIAERLNVSRKTVLRWIRDEGLPAFKTSDSKTAVWRCLESSLCSWLKEFEGRHLDR</sequence>
<dbReference type="InterPro" id="IPR009061">
    <property type="entry name" value="DNA-bd_dom_put_sf"/>
</dbReference>
<organism evidence="2 3">
    <name type="scientific">Desulfosarcina ovata subsp. sediminis</name>
    <dbReference type="NCBI Taxonomy" id="885957"/>
    <lineage>
        <taxon>Bacteria</taxon>
        <taxon>Pseudomonadati</taxon>
        <taxon>Thermodesulfobacteriota</taxon>
        <taxon>Desulfobacteria</taxon>
        <taxon>Desulfobacterales</taxon>
        <taxon>Desulfosarcinaceae</taxon>
        <taxon>Desulfosarcina</taxon>
    </lineage>
</organism>
<accession>A0A5K7ZJL4</accession>
<dbReference type="Pfam" id="PF12728">
    <property type="entry name" value="HTH_17"/>
    <property type="match status" value="1"/>
</dbReference>
<evidence type="ECO:0000259" key="1">
    <source>
        <dbReference type="Pfam" id="PF12728"/>
    </source>
</evidence>
<name>A0A5K7ZJL4_9BACT</name>
<gene>
    <name evidence="2" type="ORF">DSCO28_17620</name>
</gene>
<evidence type="ECO:0000313" key="3">
    <source>
        <dbReference type="Proteomes" id="UP000425960"/>
    </source>
</evidence>
<feature type="domain" description="Helix-turn-helix" evidence="1">
    <location>
        <begin position="6"/>
        <end position="53"/>
    </location>
</feature>
<dbReference type="AlphaFoldDB" id="A0A5K7ZJL4"/>
<protein>
    <recommendedName>
        <fullName evidence="1">Helix-turn-helix domain-containing protein</fullName>
    </recommendedName>
</protein>
<reference evidence="2 3" key="1">
    <citation type="submission" date="2019-11" db="EMBL/GenBank/DDBJ databases">
        <title>Comparative genomics of hydrocarbon-degrading Desulfosarcina strains.</title>
        <authorList>
            <person name="Watanabe M."/>
            <person name="Kojima H."/>
            <person name="Fukui M."/>
        </authorList>
    </citation>
    <scope>NUCLEOTIDE SEQUENCE [LARGE SCALE GENOMIC DNA]</scope>
    <source>
        <strain evidence="2 3">28bB2T</strain>
    </source>
</reference>
<dbReference type="SUPFAM" id="SSF46955">
    <property type="entry name" value="Putative DNA-binding domain"/>
    <property type="match status" value="1"/>
</dbReference>
<evidence type="ECO:0000313" key="2">
    <source>
        <dbReference type="EMBL" id="BBO81196.1"/>
    </source>
</evidence>
<dbReference type="Proteomes" id="UP000425960">
    <property type="component" value="Chromosome"/>
</dbReference>
<dbReference type="InterPro" id="IPR036388">
    <property type="entry name" value="WH-like_DNA-bd_sf"/>
</dbReference>